<comment type="caution">
    <text evidence="1">The sequence shown here is derived from an EMBL/GenBank/DDBJ whole genome shotgun (WGS) entry which is preliminary data.</text>
</comment>
<organism evidence="1 2">
    <name type="scientific">Chlamydomonas incerta</name>
    <dbReference type="NCBI Taxonomy" id="51695"/>
    <lineage>
        <taxon>Eukaryota</taxon>
        <taxon>Viridiplantae</taxon>
        <taxon>Chlorophyta</taxon>
        <taxon>core chlorophytes</taxon>
        <taxon>Chlorophyceae</taxon>
        <taxon>CS clade</taxon>
        <taxon>Chlamydomonadales</taxon>
        <taxon>Chlamydomonadaceae</taxon>
        <taxon>Chlamydomonas</taxon>
    </lineage>
</organism>
<dbReference type="EMBL" id="JAEHOC010000027">
    <property type="protein sequence ID" value="KAG2430515.1"/>
    <property type="molecule type" value="Genomic_DNA"/>
</dbReference>
<protein>
    <submittedName>
        <fullName evidence="1">Uncharacterized protein</fullName>
    </submittedName>
</protein>
<reference evidence="1" key="1">
    <citation type="journal article" date="2020" name="bioRxiv">
        <title>Comparative genomics of Chlamydomonas.</title>
        <authorList>
            <person name="Craig R.J."/>
            <person name="Hasan A.R."/>
            <person name="Ness R.W."/>
            <person name="Keightley P.D."/>
        </authorList>
    </citation>
    <scope>NUCLEOTIDE SEQUENCE</scope>
    <source>
        <strain evidence="1">SAG 7.73</strain>
    </source>
</reference>
<evidence type="ECO:0000313" key="2">
    <source>
        <dbReference type="Proteomes" id="UP000650467"/>
    </source>
</evidence>
<sequence>MDSQEFKNQLRPLALQRNLAQHPCSLKVLRKSVAKAVNVCGKRPKDKNLAFALRFLCAYPAIESTFLL</sequence>
<gene>
    <name evidence="1" type="ORF">HXX76_010038</name>
</gene>
<accession>A0A835T140</accession>
<keyword evidence="2" id="KW-1185">Reference proteome</keyword>
<name>A0A835T140_CHLIN</name>
<dbReference type="Proteomes" id="UP000650467">
    <property type="component" value="Unassembled WGS sequence"/>
</dbReference>
<proteinExistence type="predicted"/>
<dbReference type="AlphaFoldDB" id="A0A835T140"/>
<evidence type="ECO:0000313" key="1">
    <source>
        <dbReference type="EMBL" id="KAG2430515.1"/>
    </source>
</evidence>